<keyword evidence="6 11" id="KW-0067">ATP-binding</keyword>
<dbReference type="GO" id="GO:0003676">
    <property type="term" value="F:nucleic acid binding"/>
    <property type="evidence" value="ECO:0007669"/>
    <property type="project" value="InterPro"/>
</dbReference>
<feature type="region of interest" description="Disordered" evidence="12">
    <location>
        <begin position="373"/>
        <end position="422"/>
    </location>
</feature>
<dbReference type="GO" id="GO:0016787">
    <property type="term" value="F:hydrolase activity"/>
    <property type="evidence" value="ECO:0007669"/>
    <property type="project" value="UniProtKB-KW"/>
</dbReference>
<evidence type="ECO:0000256" key="12">
    <source>
        <dbReference type="SAM" id="MobiDB-lite"/>
    </source>
</evidence>
<dbReference type="GO" id="GO:0009266">
    <property type="term" value="P:response to temperature stimulus"/>
    <property type="evidence" value="ECO:0007669"/>
    <property type="project" value="UniProtKB-ARBA"/>
</dbReference>
<dbReference type="PROSITE" id="PS51195">
    <property type="entry name" value="Q_MOTIF"/>
    <property type="match status" value="1"/>
</dbReference>
<feature type="short sequence motif" description="Q motif" evidence="10">
    <location>
        <begin position="1"/>
        <end position="29"/>
    </location>
</feature>
<dbReference type="PROSITE" id="PS51194">
    <property type="entry name" value="HELICASE_CTER"/>
    <property type="match status" value="1"/>
</dbReference>
<dbReference type="PANTHER" id="PTHR47959:SF13">
    <property type="entry name" value="ATP-DEPENDENT RNA HELICASE RHLE"/>
    <property type="match status" value="1"/>
</dbReference>
<protein>
    <recommendedName>
        <fullName evidence="9">DEAD-box ATP-dependent RNA helicase RhpA</fullName>
        <ecNumber evidence="1">3.6.4.13</ecNumber>
    </recommendedName>
</protein>
<dbReference type="InterPro" id="IPR044742">
    <property type="entry name" value="DEAD/DEAH_RhlB"/>
</dbReference>
<proteinExistence type="inferred from homology"/>
<dbReference type="SUPFAM" id="SSF52540">
    <property type="entry name" value="P-loop containing nucleoside triphosphate hydrolases"/>
    <property type="match status" value="1"/>
</dbReference>
<dbReference type="SMART" id="SM00487">
    <property type="entry name" value="DEXDc"/>
    <property type="match status" value="1"/>
</dbReference>
<dbReference type="GO" id="GO:0042255">
    <property type="term" value="P:ribosome assembly"/>
    <property type="evidence" value="ECO:0007669"/>
    <property type="project" value="UniProtKB-ARBA"/>
</dbReference>
<dbReference type="PROSITE" id="PS51192">
    <property type="entry name" value="HELICASE_ATP_BIND_1"/>
    <property type="match status" value="1"/>
</dbReference>
<evidence type="ECO:0000256" key="5">
    <source>
        <dbReference type="ARBA" id="ARBA00022806"/>
    </source>
</evidence>
<dbReference type="GO" id="GO:0005524">
    <property type="term" value="F:ATP binding"/>
    <property type="evidence" value="ECO:0007669"/>
    <property type="project" value="UniProtKB-KW"/>
</dbReference>
<dbReference type="Gene3D" id="3.40.50.300">
    <property type="entry name" value="P-loop containing nucleotide triphosphate hydrolases"/>
    <property type="match status" value="2"/>
</dbReference>
<evidence type="ECO:0000313" key="16">
    <source>
        <dbReference type="EMBL" id="PKD43780.1"/>
    </source>
</evidence>
<gene>
    <name evidence="16" type="ORF">CWD77_09480</name>
</gene>
<dbReference type="GO" id="GO:0003724">
    <property type="term" value="F:RNA helicase activity"/>
    <property type="evidence" value="ECO:0007669"/>
    <property type="project" value="UniProtKB-EC"/>
</dbReference>
<evidence type="ECO:0000259" key="14">
    <source>
        <dbReference type="PROSITE" id="PS51194"/>
    </source>
</evidence>
<dbReference type="InterPro" id="IPR027417">
    <property type="entry name" value="P-loop_NTPase"/>
</dbReference>
<dbReference type="PANTHER" id="PTHR47959">
    <property type="entry name" value="ATP-DEPENDENT RNA HELICASE RHLE-RELATED"/>
    <property type="match status" value="1"/>
</dbReference>
<dbReference type="GO" id="GO:0005829">
    <property type="term" value="C:cytosol"/>
    <property type="evidence" value="ECO:0007669"/>
    <property type="project" value="TreeGrafter"/>
</dbReference>
<feature type="compositionally biased region" description="Polar residues" evidence="12">
    <location>
        <begin position="378"/>
        <end position="391"/>
    </location>
</feature>
<feature type="domain" description="DEAD-box RNA helicase Q" evidence="15">
    <location>
        <begin position="1"/>
        <end position="29"/>
    </location>
</feature>
<reference evidence="16 17" key="1">
    <citation type="submission" date="2017-11" db="EMBL/GenBank/DDBJ databases">
        <title>Rhodohalobacter 15182 sp. nov., isolated from a salt lake.</title>
        <authorList>
            <person name="Han S."/>
        </authorList>
    </citation>
    <scope>NUCLEOTIDE SEQUENCE [LARGE SCALE GENOMIC DNA]</scope>
    <source>
        <strain evidence="16 17">15182</strain>
    </source>
</reference>
<dbReference type="FunFam" id="3.40.50.300:FF:000108">
    <property type="entry name" value="ATP-dependent RNA helicase RhlE"/>
    <property type="match status" value="1"/>
</dbReference>
<comment type="catalytic activity">
    <reaction evidence="8">
        <text>ATP + H2O = ADP + phosphate + H(+)</text>
        <dbReference type="Rhea" id="RHEA:13065"/>
        <dbReference type="ChEBI" id="CHEBI:15377"/>
        <dbReference type="ChEBI" id="CHEBI:15378"/>
        <dbReference type="ChEBI" id="CHEBI:30616"/>
        <dbReference type="ChEBI" id="CHEBI:43474"/>
        <dbReference type="ChEBI" id="CHEBI:456216"/>
        <dbReference type="EC" id="3.6.4.13"/>
    </reaction>
</comment>
<dbReference type="RefSeq" id="WP_101073319.1">
    <property type="nucleotide sequence ID" value="NZ_PISP01000002.1"/>
</dbReference>
<keyword evidence="4 11" id="KW-0378">Hydrolase</keyword>
<dbReference type="InterPro" id="IPR011545">
    <property type="entry name" value="DEAD/DEAH_box_helicase_dom"/>
</dbReference>
<dbReference type="InterPro" id="IPR000629">
    <property type="entry name" value="RNA-helicase_DEAD-box_CS"/>
</dbReference>
<dbReference type="InterPro" id="IPR014014">
    <property type="entry name" value="RNA_helicase_DEAD_Q_motif"/>
</dbReference>
<evidence type="ECO:0000256" key="4">
    <source>
        <dbReference type="ARBA" id="ARBA00022801"/>
    </source>
</evidence>
<dbReference type="Proteomes" id="UP000233398">
    <property type="component" value="Unassembled WGS sequence"/>
</dbReference>
<evidence type="ECO:0000256" key="10">
    <source>
        <dbReference type="PROSITE-ProRule" id="PRU00552"/>
    </source>
</evidence>
<evidence type="ECO:0000256" key="7">
    <source>
        <dbReference type="ARBA" id="ARBA00038437"/>
    </source>
</evidence>
<evidence type="ECO:0000313" key="17">
    <source>
        <dbReference type="Proteomes" id="UP000233398"/>
    </source>
</evidence>
<feature type="compositionally biased region" description="Basic residues" evidence="12">
    <location>
        <begin position="406"/>
        <end position="422"/>
    </location>
</feature>
<evidence type="ECO:0000256" key="9">
    <source>
        <dbReference type="ARBA" id="ARBA00074363"/>
    </source>
</evidence>
<comment type="caution">
    <text evidence="16">The sequence shown here is derived from an EMBL/GenBank/DDBJ whole genome shotgun (WGS) entry which is preliminary data.</text>
</comment>
<evidence type="ECO:0000256" key="2">
    <source>
        <dbReference type="ARBA" id="ARBA00022490"/>
    </source>
</evidence>
<name>A0A2N0VHW3_9BACT</name>
<comment type="similarity">
    <text evidence="7 11">Belongs to the DEAD box helicase family.</text>
</comment>
<sequence>MTFNSLNLTDPVLRSLKEEGYTNPTPIQSQAIPVALKGTDLLACAQTGTGKTAAFAVPILEILSKNQSRDRNRKIRSLIVTPTRELAIQIDESFQNYGRYTGLNTAVIFGGVNQKSQVKKLKQGVDILTATPGRLLDLMNQGFISLSNIEIFVLDEADRMLDMGFIHDIKKMLAVLPKKRQNLFFSATMPNEIIKLSNSILHNPTKIEVTPESPTVDAIQQGLYFVDKGNKKNLLIDVLQDDEIKSALVFTRTKHGANKVVKLLNGRNIQAEAIHGNKSQSARQKALGNFKDQRTRVLVATDIAARGIDVDELHYVINYEIPNIPETYVHRIGRTGRAGSDGTALSFCDAVEKEYLRDIEKLIGKKIPVIDEHDFPLQDNNPPQPAKQQSRQSHKNRGKSNANGNSKRKKSSNSRKRVRRHH</sequence>
<feature type="domain" description="Helicase C-terminal" evidence="14">
    <location>
        <begin position="230"/>
        <end position="383"/>
    </location>
</feature>
<evidence type="ECO:0000256" key="8">
    <source>
        <dbReference type="ARBA" id="ARBA00047984"/>
    </source>
</evidence>
<dbReference type="Pfam" id="PF00271">
    <property type="entry name" value="Helicase_C"/>
    <property type="match status" value="1"/>
</dbReference>
<keyword evidence="3 11" id="KW-0547">Nucleotide-binding</keyword>
<accession>A0A2N0VHW3</accession>
<evidence type="ECO:0000256" key="11">
    <source>
        <dbReference type="RuleBase" id="RU000492"/>
    </source>
</evidence>
<dbReference type="InterPro" id="IPR001650">
    <property type="entry name" value="Helicase_C-like"/>
</dbReference>
<organism evidence="16 17">
    <name type="scientific">Rhodohalobacter barkolensis</name>
    <dbReference type="NCBI Taxonomy" id="2053187"/>
    <lineage>
        <taxon>Bacteria</taxon>
        <taxon>Pseudomonadati</taxon>
        <taxon>Balneolota</taxon>
        <taxon>Balneolia</taxon>
        <taxon>Balneolales</taxon>
        <taxon>Balneolaceae</taxon>
        <taxon>Rhodohalobacter</taxon>
    </lineage>
</organism>
<dbReference type="PROSITE" id="PS00039">
    <property type="entry name" value="DEAD_ATP_HELICASE"/>
    <property type="match status" value="1"/>
</dbReference>
<evidence type="ECO:0000259" key="13">
    <source>
        <dbReference type="PROSITE" id="PS51192"/>
    </source>
</evidence>
<keyword evidence="5 11" id="KW-0347">Helicase</keyword>
<dbReference type="InterPro" id="IPR014001">
    <property type="entry name" value="Helicase_ATP-bd"/>
</dbReference>
<dbReference type="EMBL" id="PISP01000002">
    <property type="protein sequence ID" value="PKD43780.1"/>
    <property type="molecule type" value="Genomic_DNA"/>
</dbReference>
<evidence type="ECO:0000256" key="1">
    <source>
        <dbReference type="ARBA" id="ARBA00012552"/>
    </source>
</evidence>
<evidence type="ECO:0000256" key="3">
    <source>
        <dbReference type="ARBA" id="ARBA00022741"/>
    </source>
</evidence>
<dbReference type="EC" id="3.6.4.13" evidence="1"/>
<dbReference type="CDD" id="cd00268">
    <property type="entry name" value="DEADc"/>
    <property type="match status" value="1"/>
</dbReference>
<dbReference type="OrthoDB" id="9785240at2"/>
<evidence type="ECO:0000259" key="15">
    <source>
        <dbReference type="PROSITE" id="PS51195"/>
    </source>
</evidence>
<dbReference type="AlphaFoldDB" id="A0A2N0VHW3"/>
<dbReference type="InterPro" id="IPR050079">
    <property type="entry name" value="DEAD_box_RNA_helicase"/>
</dbReference>
<dbReference type="SMART" id="SM00490">
    <property type="entry name" value="HELICc"/>
    <property type="match status" value="1"/>
</dbReference>
<dbReference type="CDD" id="cd18787">
    <property type="entry name" value="SF2_C_DEAD"/>
    <property type="match status" value="1"/>
</dbReference>
<evidence type="ECO:0000256" key="6">
    <source>
        <dbReference type="ARBA" id="ARBA00022840"/>
    </source>
</evidence>
<dbReference type="Pfam" id="PF00270">
    <property type="entry name" value="DEAD"/>
    <property type="match status" value="1"/>
</dbReference>
<keyword evidence="2" id="KW-0963">Cytoplasm</keyword>
<feature type="domain" description="Helicase ATP-binding" evidence="13">
    <location>
        <begin position="32"/>
        <end position="207"/>
    </location>
</feature>
<keyword evidence="17" id="KW-1185">Reference proteome</keyword>